<comment type="caution">
    <text evidence="2">The sequence shown here is derived from an EMBL/GenBank/DDBJ whole genome shotgun (WGS) entry which is preliminary data.</text>
</comment>
<organism evidence="2 3">
    <name type="scientific">Ceratobasidium theobromae</name>
    <dbReference type="NCBI Taxonomy" id="1582974"/>
    <lineage>
        <taxon>Eukaryota</taxon>
        <taxon>Fungi</taxon>
        <taxon>Dikarya</taxon>
        <taxon>Basidiomycota</taxon>
        <taxon>Agaricomycotina</taxon>
        <taxon>Agaricomycetes</taxon>
        <taxon>Cantharellales</taxon>
        <taxon>Ceratobasidiaceae</taxon>
        <taxon>Ceratobasidium</taxon>
    </lineage>
</organism>
<proteinExistence type="predicted"/>
<feature type="compositionally biased region" description="Basic and acidic residues" evidence="1">
    <location>
        <begin position="67"/>
        <end position="76"/>
    </location>
</feature>
<evidence type="ECO:0000256" key="1">
    <source>
        <dbReference type="SAM" id="MobiDB-lite"/>
    </source>
</evidence>
<gene>
    <name evidence="2" type="ORF">CTheo_1350</name>
</gene>
<dbReference type="Proteomes" id="UP000383932">
    <property type="component" value="Unassembled WGS sequence"/>
</dbReference>
<evidence type="ECO:0000313" key="2">
    <source>
        <dbReference type="EMBL" id="KAB5595272.1"/>
    </source>
</evidence>
<dbReference type="EMBL" id="SSOP01000011">
    <property type="protein sequence ID" value="KAB5595272.1"/>
    <property type="molecule type" value="Genomic_DNA"/>
</dbReference>
<keyword evidence="3" id="KW-1185">Reference proteome</keyword>
<reference evidence="2 3" key="1">
    <citation type="journal article" date="2019" name="Fungal Biol. Biotechnol.">
        <title>Draft genome sequence of fastidious pathogen Ceratobasidium theobromae, which causes vascular-streak dieback in Theobroma cacao.</title>
        <authorList>
            <person name="Ali S.S."/>
            <person name="Asman A."/>
            <person name="Shao J."/>
            <person name="Firmansyah A.P."/>
            <person name="Susilo A.W."/>
            <person name="Rosmana A."/>
            <person name="McMahon P."/>
            <person name="Junaid M."/>
            <person name="Guest D."/>
            <person name="Kheng T.Y."/>
            <person name="Meinhardt L.W."/>
            <person name="Bailey B.A."/>
        </authorList>
    </citation>
    <scope>NUCLEOTIDE SEQUENCE [LARGE SCALE GENOMIC DNA]</scope>
    <source>
        <strain evidence="2 3">CT2</strain>
    </source>
</reference>
<feature type="region of interest" description="Disordered" evidence="1">
    <location>
        <begin position="55"/>
        <end position="76"/>
    </location>
</feature>
<evidence type="ECO:0000313" key="3">
    <source>
        <dbReference type="Proteomes" id="UP000383932"/>
    </source>
</evidence>
<accession>A0A5N5QU35</accession>
<dbReference type="OrthoDB" id="3237330at2759"/>
<sequence length="119" mass="12696">MAVPAVHGLDGNTGSTDAPEVHFADTVSVVTEVNKLAETPLVDIPLELTTINDSKGTEANQRIQRSASRDRDMKDEEGFVLRSVSRELSEGPPANTVDVSGGVERFEILPSSGSGKHRP</sequence>
<protein>
    <submittedName>
        <fullName evidence="2">Uncharacterized protein</fullName>
    </submittedName>
</protein>
<feature type="compositionally biased region" description="Polar residues" evidence="1">
    <location>
        <begin position="55"/>
        <end position="66"/>
    </location>
</feature>
<name>A0A5N5QU35_9AGAM</name>
<dbReference type="AlphaFoldDB" id="A0A5N5QU35"/>